<proteinExistence type="predicted"/>
<dbReference type="EMBL" id="CP015199">
    <property type="protein sequence ID" value="ANF50795.1"/>
    <property type="molecule type" value="Genomic_DNA"/>
</dbReference>
<keyword evidence="1" id="KW-0175">Coiled coil</keyword>
<dbReference type="OrthoDB" id="1432489at2"/>
<reference evidence="2 3" key="1">
    <citation type="submission" date="2016-04" db="EMBL/GenBank/DDBJ databases">
        <title>Complete Genome Sequence of Chryseobacterium sp. IHBB 10212.</title>
        <authorList>
            <person name="Pal M."/>
            <person name="Swarnkar M.K."/>
            <person name="Kaushal K."/>
            <person name="Chhibber S."/>
            <person name="Singh A.K."/>
            <person name="Gulati A."/>
        </authorList>
    </citation>
    <scope>NUCLEOTIDE SEQUENCE [LARGE SCALE GENOMIC DNA]</scope>
    <source>
        <strain evidence="2 3">IHBB 10212</strain>
    </source>
</reference>
<gene>
    <name evidence="2" type="ORF">A0O34_09795</name>
</gene>
<evidence type="ECO:0000256" key="1">
    <source>
        <dbReference type="SAM" id="Coils"/>
    </source>
</evidence>
<name>A0A172XVE0_9FLAO</name>
<dbReference type="Proteomes" id="UP000077824">
    <property type="component" value="Chromosome"/>
</dbReference>
<sequence length="213" mass="24751">MKKIISKKSAVILLVLFCLFLIKCTKNDSPKKDTPVEKITKTEEKKNDLKTRLEREIEGIEKDSDLTKSVSSVDGIVIVLALYKVYASNIKEGKESQNIEEQKLAKTLEKKVISSQIKTFPKLRLIYYKLMKEKLWVNDIEVKIIGSTNRTLQFTAGYFASNKNIQETQSTLHEMLLNLRFKQTQYKWYSGDDEFTYYDIESLKDSEIINETL</sequence>
<organism evidence="2 3">
    <name type="scientific">Chryseobacterium glaciei</name>
    <dbReference type="NCBI Taxonomy" id="1685010"/>
    <lineage>
        <taxon>Bacteria</taxon>
        <taxon>Pseudomonadati</taxon>
        <taxon>Bacteroidota</taxon>
        <taxon>Flavobacteriia</taxon>
        <taxon>Flavobacteriales</taxon>
        <taxon>Weeksellaceae</taxon>
        <taxon>Chryseobacterium group</taxon>
        <taxon>Chryseobacterium</taxon>
    </lineage>
</organism>
<keyword evidence="3" id="KW-1185">Reference proteome</keyword>
<evidence type="ECO:0000313" key="2">
    <source>
        <dbReference type="EMBL" id="ANF50795.1"/>
    </source>
</evidence>
<protein>
    <submittedName>
        <fullName evidence="2">Uncharacterized protein</fullName>
    </submittedName>
</protein>
<accession>A0A172XVE0</accession>
<feature type="coiled-coil region" evidence="1">
    <location>
        <begin position="36"/>
        <end position="63"/>
    </location>
</feature>
<dbReference type="STRING" id="1685010.A0O34_09795"/>
<dbReference type="RefSeq" id="WP_066754181.1">
    <property type="nucleotide sequence ID" value="NZ_CP015199.1"/>
</dbReference>
<dbReference type="KEGG" id="chh:A0O34_09795"/>
<evidence type="ECO:0000313" key="3">
    <source>
        <dbReference type="Proteomes" id="UP000077824"/>
    </source>
</evidence>
<dbReference type="AlphaFoldDB" id="A0A172XVE0"/>